<feature type="region of interest" description="Disordered" evidence="1">
    <location>
        <begin position="1"/>
        <end position="22"/>
    </location>
</feature>
<feature type="region of interest" description="Disordered" evidence="1">
    <location>
        <begin position="102"/>
        <end position="124"/>
    </location>
</feature>
<reference evidence="2 3" key="1">
    <citation type="journal article" date="2019" name="Int. J. Syst. Evol. Microbiol.">
        <title>The Global Catalogue of Microorganisms (GCM) 10K type strain sequencing project: providing services to taxonomists for standard genome sequencing and annotation.</title>
        <authorList>
            <consortium name="The Broad Institute Genomics Platform"/>
            <consortium name="The Broad Institute Genome Sequencing Center for Infectious Disease"/>
            <person name="Wu L."/>
            <person name="Ma J."/>
        </authorList>
    </citation>
    <scope>NUCLEOTIDE SEQUENCE [LARGE SCALE GENOMIC DNA]</scope>
    <source>
        <strain evidence="2 3">JCM 14736</strain>
    </source>
</reference>
<dbReference type="RefSeq" id="WP_344031908.1">
    <property type="nucleotide sequence ID" value="NZ_BAAAOB010000002.1"/>
</dbReference>
<name>A0ABN2LJP9_9MICO</name>
<protein>
    <recommendedName>
        <fullName evidence="4">DUF222 domain-containing protein</fullName>
    </recommendedName>
</protein>
<organism evidence="2 3">
    <name type="scientific">Leucobacter iarius</name>
    <dbReference type="NCBI Taxonomy" id="333963"/>
    <lineage>
        <taxon>Bacteria</taxon>
        <taxon>Bacillati</taxon>
        <taxon>Actinomycetota</taxon>
        <taxon>Actinomycetes</taxon>
        <taxon>Micrococcales</taxon>
        <taxon>Microbacteriaceae</taxon>
        <taxon>Leucobacter</taxon>
    </lineage>
</organism>
<dbReference type="EMBL" id="BAAAOB010000002">
    <property type="protein sequence ID" value="GAA1790873.1"/>
    <property type="molecule type" value="Genomic_DNA"/>
</dbReference>
<accession>A0ABN2LJP9</accession>
<evidence type="ECO:0000313" key="3">
    <source>
        <dbReference type="Proteomes" id="UP001500851"/>
    </source>
</evidence>
<comment type="caution">
    <text evidence="2">The sequence shown here is derived from an EMBL/GenBank/DDBJ whole genome shotgun (WGS) entry which is preliminary data.</text>
</comment>
<dbReference type="Proteomes" id="UP001500851">
    <property type="component" value="Unassembled WGS sequence"/>
</dbReference>
<evidence type="ECO:0000313" key="2">
    <source>
        <dbReference type="EMBL" id="GAA1790873.1"/>
    </source>
</evidence>
<keyword evidence="3" id="KW-1185">Reference proteome</keyword>
<gene>
    <name evidence="2" type="ORF">GCM10009768_19890</name>
</gene>
<evidence type="ECO:0000256" key="1">
    <source>
        <dbReference type="SAM" id="MobiDB-lite"/>
    </source>
</evidence>
<sequence length="124" mass="13066">MTDQLALFDAPPGPTAPESAEEAEVRAFLEALGAERELTPAERVTGRMCLALAKSIAAGNAKGRSVASDVERLMATMATLTKTDTDDLGDEDDDLTPAEKRLFDGLASVPTRNGDPANGYAEEL</sequence>
<evidence type="ECO:0008006" key="4">
    <source>
        <dbReference type="Google" id="ProtNLM"/>
    </source>
</evidence>
<proteinExistence type="predicted"/>